<comment type="subunit">
    <text evidence="4">AMPK is a heterotrimer of an alpha catalytic subunit (PRKAA1 or PRKAA2), a beta (PRKAB1 or PRKAB2) and a gamma non-catalytic subunits (PRKAG1, PRKAG2 or PRKAG3). Interacts with FNIP1 and FNIP2.</text>
</comment>
<protein>
    <submittedName>
        <fullName evidence="7">5'-AMP-activated protein kinase subunit gamma-2-like protein</fullName>
    </submittedName>
</protein>
<dbReference type="STRING" id="299467.A0A443SML1"/>
<dbReference type="PANTHER" id="PTHR13780">
    <property type="entry name" value="AMP-ACTIVATED PROTEIN KINASE, GAMMA REGULATORY SUBUNIT"/>
    <property type="match status" value="1"/>
</dbReference>
<feature type="domain" description="CBS" evidence="6">
    <location>
        <begin position="239"/>
        <end position="288"/>
    </location>
</feature>
<keyword evidence="7" id="KW-0418">Kinase</keyword>
<reference evidence="7 8" key="1">
    <citation type="journal article" date="2018" name="Gigascience">
        <title>Genomes of trombidid mites reveal novel predicted allergens and laterally-transferred genes associated with secondary metabolism.</title>
        <authorList>
            <person name="Dong X."/>
            <person name="Chaisiri K."/>
            <person name="Xia D."/>
            <person name="Armstrong S.D."/>
            <person name="Fang Y."/>
            <person name="Donnelly M.J."/>
            <person name="Kadowaki T."/>
            <person name="McGarry J.W."/>
            <person name="Darby A.C."/>
            <person name="Makepeace B.L."/>
        </authorList>
    </citation>
    <scope>NUCLEOTIDE SEQUENCE [LARGE SCALE GENOMIC DNA]</scope>
    <source>
        <strain evidence="7">UoL-UT</strain>
    </source>
</reference>
<evidence type="ECO:0000313" key="7">
    <source>
        <dbReference type="EMBL" id="RWS28771.1"/>
    </source>
</evidence>
<dbReference type="GO" id="GO:0005737">
    <property type="term" value="C:cytoplasm"/>
    <property type="evidence" value="ECO:0007669"/>
    <property type="project" value="TreeGrafter"/>
</dbReference>
<gene>
    <name evidence="7" type="ORF">B4U80_06430</name>
</gene>
<dbReference type="Proteomes" id="UP000288716">
    <property type="component" value="Unassembled WGS sequence"/>
</dbReference>
<dbReference type="VEuPathDB" id="VectorBase:LDEU003269"/>
<dbReference type="Gene3D" id="3.10.580.10">
    <property type="entry name" value="CBS-domain"/>
    <property type="match status" value="1"/>
</dbReference>
<dbReference type="GO" id="GO:0031588">
    <property type="term" value="C:nucleotide-activated protein kinase complex"/>
    <property type="evidence" value="ECO:0007669"/>
    <property type="project" value="TreeGrafter"/>
</dbReference>
<evidence type="ECO:0000256" key="1">
    <source>
        <dbReference type="ARBA" id="ARBA00006750"/>
    </source>
</evidence>
<comment type="caution">
    <text evidence="7">The sequence shown here is derived from an EMBL/GenBank/DDBJ whole genome shotgun (WGS) entry which is preliminary data.</text>
</comment>
<evidence type="ECO:0000256" key="4">
    <source>
        <dbReference type="ARBA" id="ARBA00025878"/>
    </source>
</evidence>
<comment type="similarity">
    <text evidence="1">Belongs to the 5'-AMP-activated protein kinase gamma subunit family.</text>
</comment>
<evidence type="ECO:0000259" key="6">
    <source>
        <dbReference type="SMART" id="SM00116"/>
    </source>
</evidence>
<evidence type="ECO:0000256" key="5">
    <source>
        <dbReference type="SAM" id="MobiDB-lite"/>
    </source>
</evidence>
<evidence type="ECO:0000256" key="3">
    <source>
        <dbReference type="ARBA" id="ARBA00023122"/>
    </source>
</evidence>
<feature type="compositionally biased region" description="Low complexity" evidence="5">
    <location>
        <begin position="59"/>
        <end position="73"/>
    </location>
</feature>
<feature type="region of interest" description="Disordered" evidence="5">
    <location>
        <begin position="55"/>
        <end position="80"/>
    </location>
</feature>
<proteinExistence type="inferred from homology"/>
<evidence type="ECO:0000313" key="8">
    <source>
        <dbReference type="Proteomes" id="UP000288716"/>
    </source>
</evidence>
<feature type="region of interest" description="Disordered" evidence="5">
    <location>
        <begin position="98"/>
        <end position="134"/>
    </location>
</feature>
<dbReference type="InterPro" id="IPR046342">
    <property type="entry name" value="CBS_dom_sf"/>
</dbReference>
<dbReference type="GO" id="GO:0019901">
    <property type="term" value="F:protein kinase binding"/>
    <property type="evidence" value="ECO:0007669"/>
    <property type="project" value="TreeGrafter"/>
</dbReference>
<dbReference type="GO" id="GO:0016208">
    <property type="term" value="F:AMP binding"/>
    <property type="evidence" value="ECO:0007669"/>
    <property type="project" value="TreeGrafter"/>
</dbReference>
<dbReference type="AlphaFoldDB" id="A0A443SML1"/>
<dbReference type="PANTHER" id="PTHR13780:SF35">
    <property type="entry name" value="LD22662P"/>
    <property type="match status" value="1"/>
</dbReference>
<keyword evidence="8" id="KW-1185">Reference proteome</keyword>
<accession>A0A443SML1</accession>
<feature type="region of interest" description="Disordered" evidence="5">
    <location>
        <begin position="1"/>
        <end position="28"/>
    </location>
</feature>
<keyword evidence="3" id="KW-0129">CBS domain</keyword>
<dbReference type="CDD" id="cd04618">
    <property type="entry name" value="CBS_euAMPK_gamma-like_repeat1"/>
    <property type="match status" value="1"/>
</dbReference>
<dbReference type="GO" id="GO:0019887">
    <property type="term" value="F:protein kinase regulator activity"/>
    <property type="evidence" value="ECO:0007669"/>
    <property type="project" value="TreeGrafter"/>
</dbReference>
<feature type="compositionally biased region" description="Polar residues" evidence="5">
    <location>
        <begin position="1"/>
        <end position="13"/>
    </location>
</feature>
<keyword evidence="7" id="KW-0808">Transferase</keyword>
<dbReference type="InterPro" id="IPR050511">
    <property type="entry name" value="AMPK_gamma/SDS23_families"/>
</dbReference>
<dbReference type="InterPro" id="IPR000644">
    <property type="entry name" value="CBS_dom"/>
</dbReference>
<evidence type="ECO:0000256" key="2">
    <source>
        <dbReference type="ARBA" id="ARBA00022737"/>
    </source>
</evidence>
<dbReference type="GO" id="GO:0016301">
    <property type="term" value="F:kinase activity"/>
    <property type="evidence" value="ECO:0007669"/>
    <property type="project" value="UniProtKB-KW"/>
</dbReference>
<dbReference type="EMBL" id="NCKV01001225">
    <property type="protein sequence ID" value="RWS28771.1"/>
    <property type="molecule type" value="Genomic_DNA"/>
</dbReference>
<keyword evidence="2" id="KW-0677">Repeat</keyword>
<dbReference type="OrthoDB" id="449052at2759"/>
<organism evidence="7 8">
    <name type="scientific">Leptotrombidium deliense</name>
    <dbReference type="NCBI Taxonomy" id="299467"/>
    <lineage>
        <taxon>Eukaryota</taxon>
        <taxon>Metazoa</taxon>
        <taxon>Ecdysozoa</taxon>
        <taxon>Arthropoda</taxon>
        <taxon>Chelicerata</taxon>
        <taxon>Arachnida</taxon>
        <taxon>Acari</taxon>
        <taxon>Acariformes</taxon>
        <taxon>Trombidiformes</taxon>
        <taxon>Prostigmata</taxon>
        <taxon>Anystina</taxon>
        <taxon>Parasitengona</taxon>
        <taxon>Trombiculoidea</taxon>
        <taxon>Trombiculidae</taxon>
        <taxon>Leptotrombidium</taxon>
    </lineage>
</organism>
<name>A0A443SML1_9ACAR</name>
<dbReference type="GO" id="GO:0005634">
    <property type="term" value="C:nucleus"/>
    <property type="evidence" value="ECO:0007669"/>
    <property type="project" value="TreeGrafter"/>
</dbReference>
<feature type="compositionally biased region" description="Low complexity" evidence="5">
    <location>
        <begin position="103"/>
        <end position="117"/>
    </location>
</feature>
<dbReference type="SMART" id="SM00116">
    <property type="entry name" value="CBS"/>
    <property type="match status" value="1"/>
</dbReference>
<dbReference type="SUPFAM" id="SSF54631">
    <property type="entry name" value="CBS-domain pair"/>
    <property type="match status" value="1"/>
</dbReference>
<sequence>MACDGNASNVSSKQRTHLKASSMGANPTVSMITSGIRTRRANTLPRSGAVVGLDVSQGSSASSSTSKPAHPSTLLPKSPVIPFRSSTLQKGFAKLALRKRHGSGPTTPTTPLSSSVPASRTLSTPPPYSVLVSPRDLPDYKNSLTSKMGALLRRHSMDPEARKRANVANQRSVDGLDAIPNNVYFSRDSSNSRSGSQFGSNDPICDRLDFEELGEDENLIYVKFFKFYRCYDLIPISAKLVVFDTQLLVKKAFFALVSNGVRAAPLWDCCNKQFVTMLTITDFINILTTYYKSSLSKIDELEEQKLEAWRNILKEKSRPLISIDPDACLLDAIKNLVHNRIHRLP</sequence>
<feature type="non-terminal residue" evidence="7">
    <location>
        <position position="345"/>
    </location>
</feature>